<gene>
    <name evidence="4" type="ORF">EXY23_01425</name>
</gene>
<dbReference type="GO" id="GO:0052621">
    <property type="term" value="F:diguanylate cyclase activity"/>
    <property type="evidence" value="ECO:0007669"/>
    <property type="project" value="UniProtKB-EC"/>
</dbReference>
<organism evidence="4 5">
    <name type="scientific">Roseicella aquatilis</name>
    <dbReference type="NCBI Taxonomy" id="2527868"/>
    <lineage>
        <taxon>Bacteria</taxon>
        <taxon>Pseudomonadati</taxon>
        <taxon>Pseudomonadota</taxon>
        <taxon>Alphaproteobacteria</taxon>
        <taxon>Acetobacterales</taxon>
        <taxon>Roseomonadaceae</taxon>
        <taxon>Roseicella</taxon>
    </lineage>
</organism>
<dbReference type="CDD" id="cd01949">
    <property type="entry name" value="GGDEF"/>
    <property type="match status" value="1"/>
</dbReference>
<dbReference type="GO" id="GO:0043709">
    <property type="term" value="P:cell adhesion involved in single-species biofilm formation"/>
    <property type="evidence" value="ECO:0007669"/>
    <property type="project" value="TreeGrafter"/>
</dbReference>
<evidence type="ECO:0000256" key="2">
    <source>
        <dbReference type="ARBA" id="ARBA00034247"/>
    </source>
</evidence>
<dbReference type="PROSITE" id="PS50887">
    <property type="entry name" value="GGDEF"/>
    <property type="match status" value="1"/>
</dbReference>
<dbReference type="NCBIfam" id="TIGR00254">
    <property type="entry name" value="GGDEF"/>
    <property type="match status" value="1"/>
</dbReference>
<dbReference type="InterPro" id="IPR029787">
    <property type="entry name" value="Nucleotide_cyclase"/>
</dbReference>
<dbReference type="GO" id="GO:1902201">
    <property type="term" value="P:negative regulation of bacterial-type flagellum-dependent cell motility"/>
    <property type="evidence" value="ECO:0007669"/>
    <property type="project" value="TreeGrafter"/>
</dbReference>
<reference evidence="4 5" key="1">
    <citation type="submission" date="2019-03" db="EMBL/GenBank/DDBJ databases">
        <title>Paracraurococcus aquatilis NE82 genome sequence.</title>
        <authorList>
            <person name="Zhao Y."/>
            <person name="Du Z."/>
        </authorList>
    </citation>
    <scope>NUCLEOTIDE SEQUENCE [LARGE SCALE GENOMIC DNA]</scope>
    <source>
        <strain evidence="4 5">NE82</strain>
    </source>
</reference>
<dbReference type="GO" id="GO:0005886">
    <property type="term" value="C:plasma membrane"/>
    <property type="evidence" value="ECO:0007669"/>
    <property type="project" value="TreeGrafter"/>
</dbReference>
<dbReference type="InterPro" id="IPR000160">
    <property type="entry name" value="GGDEF_dom"/>
</dbReference>
<dbReference type="SMART" id="SM00267">
    <property type="entry name" value="GGDEF"/>
    <property type="match status" value="1"/>
</dbReference>
<accession>A0A4R4DUT6</accession>
<proteinExistence type="predicted"/>
<dbReference type="OrthoDB" id="7272915at2"/>
<dbReference type="InterPro" id="IPR043128">
    <property type="entry name" value="Rev_trsase/Diguanyl_cyclase"/>
</dbReference>
<dbReference type="AlphaFoldDB" id="A0A4R4DUT6"/>
<comment type="catalytic activity">
    <reaction evidence="2">
        <text>2 GTP = 3',3'-c-di-GMP + 2 diphosphate</text>
        <dbReference type="Rhea" id="RHEA:24898"/>
        <dbReference type="ChEBI" id="CHEBI:33019"/>
        <dbReference type="ChEBI" id="CHEBI:37565"/>
        <dbReference type="ChEBI" id="CHEBI:58805"/>
        <dbReference type="EC" id="2.7.7.65"/>
    </reaction>
</comment>
<evidence type="ECO:0000256" key="1">
    <source>
        <dbReference type="ARBA" id="ARBA00012528"/>
    </source>
</evidence>
<sequence>MAAMMSATIWTAEMMIDRDRSGQRDTLTGTVTAQAMRRFLEAALDLSEADGPSVALVAIGIDDLSRLSAEHGAAVADAVLLGVADRLHASLRAHDLVGRLGNGFCICLPEAFTSQARVAAERLHRSLQDRPVSTPLGPLALRCSLGLAAGRGPGSSAEELMARAESALALAQAAGGSRIVADH</sequence>
<dbReference type="Gene3D" id="3.30.70.270">
    <property type="match status" value="1"/>
</dbReference>
<dbReference type="EMBL" id="SKBM01000001">
    <property type="protein sequence ID" value="TCZ66794.1"/>
    <property type="molecule type" value="Genomic_DNA"/>
</dbReference>
<evidence type="ECO:0000313" key="4">
    <source>
        <dbReference type="EMBL" id="TCZ66794.1"/>
    </source>
</evidence>
<name>A0A4R4DUT6_9PROT</name>
<evidence type="ECO:0000259" key="3">
    <source>
        <dbReference type="PROSITE" id="PS50887"/>
    </source>
</evidence>
<dbReference type="PANTHER" id="PTHR45138">
    <property type="entry name" value="REGULATORY COMPONENTS OF SENSORY TRANSDUCTION SYSTEM"/>
    <property type="match status" value="1"/>
</dbReference>
<evidence type="ECO:0000313" key="5">
    <source>
        <dbReference type="Proteomes" id="UP000295023"/>
    </source>
</evidence>
<feature type="domain" description="GGDEF" evidence="3">
    <location>
        <begin position="52"/>
        <end position="183"/>
    </location>
</feature>
<dbReference type="EC" id="2.7.7.65" evidence="1"/>
<dbReference type="SUPFAM" id="SSF55073">
    <property type="entry name" value="Nucleotide cyclase"/>
    <property type="match status" value="1"/>
</dbReference>
<keyword evidence="5" id="KW-1185">Reference proteome</keyword>
<comment type="caution">
    <text evidence="4">The sequence shown here is derived from an EMBL/GenBank/DDBJ whole genome shotgun (WGS) entry which is preliminary data.</text>
</comment>
<dbReference type="PANTHER" id="PTHR45138:SF9">
    <property type="entry name" value="DIGUANYLATE CYCLASE DGCM-RELATED"/>
    <property type="match status" value="1"/>
</dbReference>
<dbReference type="Proteomes" id="UP000295023">
    <property type="component" value="Unassembled WGS sequence"/>
</dbReference>
<dbReference type="Pfam" id="PF00990">
    <property type="entry name" value="GGDEF"/>
    <property type="match status" value="1"/>
</dbReference>
<dbReference type="InterPro" id="IPR050469">
    <property type="entry name" value="Diguanylate_Cyclase"/>
</dbReference>
<protein>
    <recommendedName>
        <fullName evidence="1">diguanylate cyclase</fullName>
        <ecNumber evidence="1">2.7.7.65</ecNumber>
    </recommendedName>
</protein>